<evidence type="ECO:0000313" key="3">
    <source>
        <dbReference type="Proteomes" id="UP000035722"/>
    </source>
</evidence>
<keyword evidence="3" id="KW-1185">Reference proteome</keyword>
<gene>
    <name evidence="2" type="ORF">ARTSIC4J27_573</name>
</gene>
<accession>A0A024GYT8</accession>
<proteinExistence type="predicted"/>
<keyword evidence="1" id="KW-0472">Membrane</keyword>
<reference evidence="3" key="1">
    <citation type="journal article" date="2014" name="Genome Announc.">
        <title>Genome Sequence of Arthrobacter siccitolerans 4J27, a Xeroprotectant-Producing Desiccation-Tolerant Microorganism.</title>
        <authorList>
            <person name="Manzanera M."/>
            <person name="Santa-Cruz-Calvo L."/>
            <person name="Vilchez J.I."/>
            <person name="Garcia-Fontana C."/>
            <person name="Silva-Castro G.A."/>
            <person name="Calvo C."/>
            <person name="Gonzalez-Lopez J."/>
        </authorList>
    </citation>
    <scope>NUCLEOTIDE SEQUENCE [LARGE SCALE GENOMIC DNA]</scope>
    <source>
        <strain evidence="3">4J27</strain>
    </source>
</reference>
<feature type="transmembrane region" description="Helical" evidence="1">
    <location>
        <begin position="34"/>
        <end position="54"/>
    </location>
</feature>
<keyword evidence="1" id="KW-1133">Transmembrane helix</keyword>
<dbReference type="STRING" id="861266.ARTSIC4J27_573"/>
<evidence type="ECO:0000256" key="1">
    <source>
        <dbReference type="SAM" id="Phobius"/>
    </source>
</evidence>
<dbReference type="RefSeq" id="WP_050053695.1">
    <property type="nucleotide sequence ID" value="NZ_CAQI01000028.1"/>
</dbReference>
<organism evidence="2 3">
    <name type="scientific">Pseudarthrobacter siccitolerans</name>
    <dbReference type="NCBI Taxonomy" id="861266"/>
    <lineage>
        <taxon>Bacteria</taxon>
        <taxon>Bacillati</taxon>
        <taxon>Actinomycetota</taxon>
        <taxon>Actinomycetes</taxon>
        <taxon>Micrococcales</taxon>
        <taxon>Micrococcaceae</taxon>
        <taxon>Pseudarthrobacter</taxon>
    </lineage>
</organism>
<comment type="caution">
    <text evidence="2">The sequence shown here is derived from an EMBL/GenBank/DDBJ whole genome shotgun (WGS) entry which is preliminary data.</text>
</comment>
<sequence>MPLLVLSLISFVLVVLKALGPLALVPLWVCLLPLVPLGLALVLVFVAAILALVVGIKVALKTPIAVPTA</sequence>
<dbReference type="EMBL" id="CAQI01000028">
    <property type="protein sequence ID" value="CCQ44646.1"/>
    <property type="molecule type" value="Genomic_DNA"/>
</dbReference>
<dbReference type="Proteomes" id="UP000035722">
    <property type="component" value="Unassembled WGS sequence"/>
</dbReference>
<name>A0A024GYT8_9MICC</name>
<evidence type="ECO:0000313" key="2">
    <source>
        <dbReference type="EMBL" id="CCQ44646.1"/>
    </source>
</evidence>
<dbReference type="AlphaFoldDB" id="A0A024GYT8"/>
<protein>
    <submittedName>
        <fullName evidence="2">Putative membrane protein</fullName>
    </submittedName>
</protein>
<keyword evidence="1" id="KW-0812">Transmembrane</keyword>